<gene>
    <name evidence="1" type="ORF">Pint_00072</name>
</gene>
<dbReference type="Proteomes" id="UP001163603">
    <property type="component" value="Chromosome 1"/>
</dbReference>
<protein>
    <submittedName>
        <fullName evidence="1">Uncharacterized protein</fullName>
    </submittedName>
</protein>
<proteinExistence type="predicted"/>
<sequence length="408" mass="45063">MDGRLFEAARTGSVSALHQLLAEKPLVLADCALISPHENPLHVAAKAGQVAFVKEIIKQRADLVTQANQDGFRPLDIASVLGHVEIVEEIIKTCHPDVCRLKGTHGRTCIHHAAINGRVEIIDKLLTSCGDSVRDLTSLGETALHLALKNYKLEVFTNLVKWLEKLGLEKELVNWSDRDGNTVLHLAIVELLLGSGNISSILELNARNSRGFTAMDLLDIVIENSNEVRLKEILQRAGALGVQTRDHTLINTQIHPEPAAAPVVSDDWINYFKFKIGRDQPSHARDALLVVAALIATVTYQTAMDPPNSIFSDKTPTSTNESRIFIFFNTLAFSTSWAMIDYLTAEFPFGRELQLCELSLGATYGMAISSVTPTDAIHCIILFTAVLLPYVLQKLPRGIRKRWQRPPS</sequence>
<evidence type="ECO:0000313" key="2">
    <source>
        <dbReference type="Proteomes" id="UP001163603"/>
    </source>
</evidence>
<keyword evidence="2" id="KW-1185">Reference proteome</keyword>
<evidence type="ECO:0000313" key="1">
    <source>
        <dbReference type="EMBL" id="KAJ0052794.1"/>
    </source>
</evidence>
<name>A0ACC0ZID0_9ROSI</name>
<dbReference type="EMBL" id="CM047736">
    <property type="protein sequence ID" value="KAJ0052794.1"/>
    <property type="molecule type" value="Genomic_DNA"/>
</dbReference>
<accession>A0ACC0ZID0</accession>
<comment type="caution">
    <text evidence="1">The sequence shown here is derived from an EMBL/GenBank/DDBJ whole genome shotgun (WGS) entry which is preliminary data.</text>
</comment>
<reference evidence="2" key="1">
    <citation type="journal article" date="2023" name="G3 (Bethesda)">
        <title>Genome assembly and association tests identify interacting loci associated with vigor, precocity, and sex in interspecific pistachio rootstocks.</title>
        <authorList>
            <person name="Palmer W."/>
            <person name="Jacygrad E."/>
            <person name="Sagayaradj S."/>
            <person name="Cavanaugh K."/>
            <person name="Han R."/>
            <person name="Bertier L."/>
            <person name="Beede B."/>
            <person name="Kafkas S."/>
            <person name="Golino D."/>
            <person name="Preece J."/>
            <person name="Michelmore R."/>
        </authorList>
    </citation>
    <scope>NUCLEOTIDE SEQUENCE [LARGE SCALE GENOMIC DNA]</scope>
</reference>
<organism evidence="1 2">
    <name type="scientific">Pistacia integerrima</name>
    <dbReference type="NCBI Taxonomy" id="434235"/>
    <lineage>
        <taxon>Eukaryota</taxon>
        <taxon>Viridiplantae</taxon>
        <taxon>Streptophyta</taxon>
        <taxon>Embryophyta</taxon>
        <taxon>Tracheophyta</taxon>
        <taxon>Spermatophyta</taxon>
        <taxon>Magnoliopsida</taxon>
        <taxon>eudicotyledons</taxon>
        <taxon>Gunneridae</taxon>
        <taxon>Pentapetalae</taxon>
        <taxon>rosids</taxon>
        <taxon>malvids</taxon>
        <taxon>Sapindales</taxon>
        <taxon>Anacardiaceae</taxon>
        <taxon>Pistacia</taxon>
    </lineage>
</organism>